<sequence length="279" mass="30774">MARKRANPGSGGPNWLDTYSDMVTLLLTFFVMLFAMSTMDAGKWEKLVKAFSANKQASAVTQEAAQENIQIAANSTSLPSSGSESETSSSKAGNSDDGKVTDFDSLYKYLVDYVNRNGLQDSVHVHKGKNYTFLTFQNSVFFSGDSAELRDQGKKILDFLCDGIKNIPDQIGEIRFYGHTARANNSTSVTAQAFDRALSSDRAKNVLLYVQLKNIINPAKMVSEGYGEYRPIVPHDGTEATRAKNRRVEIYISKAGQSSSVLDQVYEDINNADKNTDKK</sequence>
<comment type="similarity">
    <text evidence="2">Belongs to the MotB family.</text>
</comment>
<evidence type="ECO:0000256" key="2">
    <source>
        <dbReference type="ARBA" id="ARBA00008914"/>
    </source>
</evidence>
<dbReference type="GO" id="GO:0005886">
    <property type="term" value="C:plasma membrane"/>
    <property type="evidence" value="ECO:0007669"/>
    <property type="project" value="UniProtKB-SubCell"/>
</dbReference>
<dbReference type="EMBL" id="SRMQ01000001">
    <property type="protein sequence ID" value="TGJ77898.1"/>
    <property type="molecule type" value="Genomic_DNA"/>
</dbReference>
<dbReference type="InterPro" id="IPR036737">
    <property type="entry name" value="OmpA-like_sf"/>
</dbReference>
<organism evidence="11 12">
    <name type="scientific">Caproiciproducens galactitolivorans</name>
    <dbReference type="NCBI Taxonomy" id="642589"/>
    <lineage>
        <taxon>Bacteria</taxon>
        <taxon>Bacillati</taxon>
        <taxon>Bacillota</taxon>
        <taxon>Clostridia</taxon>
        <taxon>Eubacteriales</taxon>
        <taxon>Acutalibacteraceae</taxon>
        <taxon>Caproiciproducens</taxon>
    </lineage>
</organism>
<keyword evidence="4 9" id="KW-0812">Transmembrane</keyword>
<keyword evidence="3" id="KW-1003">Cell membrane</keyword>
<dbReference type="AlphaFoldDB" id="A0A4Z0YDC7"/>
<feature type="region of interest" description="Disordered" evidence="8">
    <location>
        <begin position="73"/>
        <end position="96"/>
    </location>
</feature>
<feature type="transmembrane region" description="Helical" evidence="9">
    <location>
        <begin position="22"/>
        <end position="39"/>
    </location>
</feature>
<evidence type="ECO:0000313" key="11">
    <source>
        <dbReference type="EMBL" id="TGJ77898.1"/>
    </source>
</evidence>
<evidence type="ECO:0000256" key="1">
    <source>
        <dbReference type="ARBA" id="ARBA00004162"/>
    </source>
</evidence>
<dbReference type="InterPro" id="IPR006665">
    <property type="entry name" value="OmpA-like"/>
</dbReference>
<evidence type="ECO:0000256" key="9">
    <source>
        <dbReference type="SAM" id="Phobius"/>
    </source>
</evidence>
<feature type="compositionally biased region" description="Low complexity" evidence="8">
    <location>
        <begin position="73"/>
        <end position="93"/>
    </location>
</feature>
<evidence type="ECO:0000259" key="10">
    <source>
        <dbReference type="PROSITE" id="PS51123"/>
    </source>
</evidence>
<dbReference type="PROSITE" id="PS51123">
    <property type="entry name" value="OMPA_2"/>
    <property type="match status" value="1"/>
</dbReference>
<name>A0A4Z0YDC7_9FIRM</name>
<dbReference type="OrthoDB" id="9815217at2"/>
<dbReference type="Gene3D" id="3.30.1330.60">
    <property type="entry name" value="OmpA-like domain"/>
    <property type="match status" value="1"/>
</dbReference>
<evidence type="ECO:0000313" key="12">
    <source>
        <dbReference type="Proteomes" id="UP000297714"/>
    </source>
</evidence>
<dbReference type="InterPro" id="IPR025713">
    <property type="entry name" value="MotB-like_N_dom"/>
</dbReference>
<dbReference type="Pfam" id="PF13677">
    <property type="entry name" value="MotB_plug"/>
    <property type="match status" value="1"/>
</dbReference>
<evidence type="ECO:0000256" key="3">
    <source>
        <dbReference type="ARBA" id="ARBA00022475"/>
    </source>
</evidence>
<keyword evidence="12" id="KW-1185">Reference proteome</keyword>
<evidence type="ECO:0000256" key="4">
    <source>
        <dbReference type="ARBA" id="ARBA00022692"/>
    </source>
</evidence>
<evidence type="ECO:0000256" key="6">
    <source>
        <dbReference type="ARBA" id="ARBA00023136"/>
    </source>
</evidence>
<evidence type="ECO:0000256" key="8">
    <source>
        <dbReference type="SAM" id="MobiDB-lite"/>
    </source>
</evidence>
<keyword evidence="5 9" id="KW-1133">Transmembrane helix</keyword>
<comment type="subcellular location">
    <subcellularLocation>
        <location evidence="1">Cell membrane</location>
        <topology evidence="1">Single-pass membrane protein</topology>
    </subcellularLocation>
</comment>
<evidence type="ECO:0000256" key="7">
    <source>
        <dbReference type="PROSITE-ProRule" id="PRU00473"/>
    </source>
</evidence>
<dbReference type="PANTHER" id="PTHR30329:SF21">
    <property type="entry name" value="LIPOPROTEIN YIAD-RELATED"/>
    <property type="match status" value="1"/>
</dbReference>
<dbReference type="CDD" id="cd07185">
    <property type="entry name" value="OmpA_C-like"/>
    <property type="match status" value="1"/>
</dbReference>
<proteinExistence type="inferred from homology"/>
<dbReference type="Pfam" id="PF00691">
    <property type="entry name" value="OmpA"/>
    <property type="match status" value="1"/>
</dbReference>
<dbReference type="PANTHER" id="PTHR30329">
    <property type="entry name" value="STATOR ELEMENT OF FLAGELLAR MOTOR COMPLEX"/>
    <property type="match status" value="1"/>
</dbReference>
<dbReference type="RefSeq" id="WP_135656976.1">
    <property type="nucleotide sequence ID" value="NZ_JAJUFJ010000001.1"/>
</dbReference>
<dbReference type="InterPro" id="IPR050330">
    <property type="entry name" value="Bact_OuterMem_StrucFunc"/>
</dbReference>
<dbReference type="Proteomes" id="UP000297714">
    <property type="component" value="Unassembled WGS sequence"/>
</dbReference>
<comment type="caution">
    <text evidence="11">The sequence shown here is derived from an EMBL/GenBank/DDBJ whole genome shotgun (WGS) entry which is preliminary data.</text>
</comment>
<keyword evidence="6 7" id="KW-0472">Membrane</keyword>
<dbReference type="SUPFAM" id="SSF103088">
    <property type="entry name" value="OmpA-like"/>
    <property type="match status" value="1"/>
</dbReference>
<feature type="domain" description="OmpA-like" evidence="10">
    <location>
        <begin position="129"/>
        <end position="256"/>
    </location>
</feature>
<evidence type="ECO:0000256" key="5">
    <source>
        <dbReference type="ARBA" id="ARBA00022989"/>
    </source>
</evidence>
<gene>
    <name evidence="11" type="primary">motB</name>
    <name evidence="11" type="ORF">CAGA_03070</name>
</gene>
<accession>A0A4Z0YDC7</accession>
<protein>
    <submittedName>
        <fullName evidence="11">Motility protein B</fullName>
    </submittedName>
</protein>
<reference evidence="11 12" key="1">
    <citation type="submission" date="2019-04" db="EMBL/GenBank/DDBJ databases">
        <authorList>
            <person name="Poehlein A."/>
            <person name="Bengelsdorf F.R."/>
            <person name="Duerre P."/>
            <person name="Daniel R."/>
        </authorList>
    </citation>
    <scope>NUCLEOTIDE SEQUENCE [LARGE SCALE GENOMIC DNA]</scope>
    <source>
        <strain evidence="11 12">BS-1</strain>
    </source>
</reference>